<dbReference type="Proteomes" id="UP000266841">
    <property type="component" value="Unassembled WGS sequence"/>
</dbReference>
<gene>
    <name evidence="2" type="ORF">THAOC_25410</name>
</gene>
<reference evidence="2 3" key="1">
    <citation type="journal article" date="2012" name="Genome Biol.">
        <title>Genome and low-iron response of an oceanic diatom adapted to chronic iron limitation.</title>
        <authorList>
            <person name="Lommer M."/>
            <person name="Specht M."/>
            <person name="Roy A.S."/>
            <person name="Kraemer L."/>
            <person name="Andreson R."/>
            <person name="Gutowska M.A."/>
            <person name="Wolf J."/>
            <person name="Bergner S.V."/>
            <person name="Schilhabel M.B."/>
            <person name="Klostermeier U.C."/>
            <person name="Beiko R.G."/>
            <person name="Rosenstiel P."/>
            <person name="Hippler M."/>
            <person name="Laroche J."/>
        </authorList>
    </citation>
    <scope>NUCLEOTIDE SEQUENCE [LARGE SCALE GENOMIC DNA]</scope>
    <source>
        <strain evidence="2 3">CCMP1005</strain>
    </source>
</reference>
<name>K0S1H1_THAOC</name>
<evidence type="ECO:0000256" key="1">
    <source>
        <dbReference type="SAM" id="MobiDB-lite"/>
    </source>
</evidence>
<evidence type="ECO:0000313" key="3">
    <source>
        <dbReference type="Proteomes" id="UP000266841"/>
    </source>
</evidence>
<proteinExistence type="predicted"/>
<dbReference type="EMBL" id="AGNL01035050">
    <property type="protein sequence ID" value="EJK54916.1"/>
    <property type="molecule type" value="Genomic_DNA"/>
</dbReference>
<feature type="region of interest" description="Disordered" evidence="1">
    <location>
        <begin position="59"/>
        <end position="103"/>
    </location>
</feature>
<comment type="caution">
    <text evidence="2">The sequence shown here is derived from an EMBL/GenBank/DDBJ whole genome shotgun (WGS) entry which is preliminary data.</text>
</comment>
<sequence length="103" mass="11383">MIRPAWRPPGQGGGVGASRSFLGLPTYVFLMDLYVDAYQIQILAHCILAMGCHSTSRKTAHASTVTKVHTKNKKNEETMASLGRGEFLHNHKPPSNGGWQHRK</sequence>
<accession>K0S1H1</accession>
<dbReference type="AlphaFoldDB" id="K0S1H1"/>
<keyword evidence="3" id="KW-1185">Reference proteome</keyword>
<evidence type="ECO:0000313" key="2">
    <source>
        <dbReference type="EMBL" id="EJK54916.1"/>
    </source>
</evidence>
<organism evidence="2 3">
    <name type="scientific">Thalassiosira oceanica</name>
    <name type="common">Marine diatom</name>
    <dbReference type="NCBI Taxonomy" id="159749"/>
    <lineage>
        <taxon>Eukaryota</taxon>
        <taxon>Sar</taxon>
        <taxon>Stramenopiles</taxon>
        <taxon>Ochrophyta</taxon>
        <taxon>Bacillariophyta</taxon>
        <taxon>Coscinodiscophyceae</taxon>
        <taxon>Thalassiosirophycidae</taxon>
        <taxon>Thalassiosirales</taxon>
        <taxon>Thalassiosiraceae</taxon>
        <taxon>Thalassiosira</taxon>
    </lineage>
</organism>
<protein>
    <submittedName>
        <fullName evidence="2">Uncharacterized protein</fullName>
    </submittedName>
</protein>